<dbReference type="InterPro" id="IPR005901">
    <property type="entry name" value="GLPGLI"/>
</dbReference>
<dbReference type="Proteomes" id="UP001197770">
    <property type="component" value="Unassembled WGS sequence"/>
</dbReference>
<evidence type="ECO:0000313" key="1">
    <source>
        <dbReference type="EMBL" id="MCC4214178.1"/>
    </source>
</evidence>
<comment type="caution">
    <text evidence="1">The sequence shown here is derived from an EMBL/GenBank/DDBJ whole genome shotgun (WGS) entry which is preliminary data.</text>
</comment>
<evidence type="ECO:0000313" key="2">
    <source>
        <dbReference type="Proteomes" id="UP001197770"/>
    </source>
</evidence>
<protein>
    <submittedName>
        <fullName evidence="1">GLPGLI family protein</fullName>
    </submittedName>
</protein>
<dbReference type="NCBIfam" id="TIGR01200">
    <property type="entry name" value="GLPGLI"/>
    <property type="match status" value="1"/>
</dbReference>
<dbReference type="RefSeq" id="WP_228231279.1">
    <property type="nucleotide sequence ID" value="NZ_JAJGMW010000025.1"/>
</dbReference>
<name>A0ABS8H045_9FLAO</name>
<dbReference type="EMBL" id="JAJGMW010000025">
    <property type="protein sequence ID" value="MCC4214178.1"/>
    <property type="molecule type" value="Genomic_DNA"/>
</dbReference>
<accession>A0ABS8H045</accession>
<reference evidence="1 2" key="1">
    <citation type="submission" date="2021-11" db="EMBL/GenBank/DDBJ databases">
        <title>Seasonal and diel survey of microbial diversity of the Tyrrhenian coast.</title>
        <authorList>
            <person name="Gattoni G."/>
            <person name="Corral P."/>
        </authorList>
    </citation>
    <scope>NUCLEOTIDE SEQUENCE [LARGE SCALE GENOMIC DNA]</scope>
    <source>
        <strain evidence="1 2">Mr9</strain>
    </source>
</reference>
<proteinExistence type="predicted"/>
<organism evidence="1 2">
    <name type="scientific">Leeuwenhoekiella parthenopeia</name>
    <dbReference type="NCBI Taxonomy" id="2890320"/>
    <lineage>
        <taxon>Bacteria</taxon>
        <taxon>Pseudomonadati</taxon>
        <taxon>Bacteroidota</taxon>
        <taxon>Flavobacteriia</taxon>
        <taxon>Flavobacteriales</taxon>
        <taxon>Flavobacteriaceae</taxon>
        <taxon>Leeuwenhoekiella</taxon>
    </lineage>
</organism>
<keyword evidence="2" id="KW-1185">Reference proteome</keyword>
<sequence length="94" mass="10455">MRKAPNKDTEDMKFTTVVWFTPAIPVSIGPLYFSGLPGLILQVELGKITYTATELNLSTEINIDIEKPKKGIAIEEKDLASTLKKMLRNLGAYN</sequence>
<dbReference type="Pfam" id="PF09697">
    <property type="entry name" value="Porph_ging"/>
    <property type="match status" value="1"/>
</dbReference>
<gene>
    <name evidence="1" type="ORF">LLW17_15735</name>
</gene>